<evidence type="ECO:0000313" key="1">
    <source>
        <dbReference type="EMBL" id="MPM87908.1"/>
    </source>
</evidence>
<dbReference type="AlphaFoldDB" id="A0A645DFU7"/>
<gene>
    <name evidence="1" type="ORF">SDC9_135009</name>
</gene>
<reference evidence="1" key="1">
    <citation type="submission" date="2019-08" db="EMBL/GenBank/DDBJ databases">
        <authorList>
            <person name="Kucharzyk K."/>
            <person name="Murdoch R.W."/>
            <person name="Higgins S."/>
            <person name="Loffler F."/>
        </authorList>
    </citation>
    <scope>NUCLEOTIDE SEQUENCE</scope>
</reference>
<proteinExistence type="predicted"/>
<dbReference type="EMBL" id="VSSQ01035630">
    <property type="protein sequence ID" value="MPM87908.1"/>
    <property type="molecule type" value="Genomic_DNA"/>
</dbReference>
<accession>A0A645DFU7</accession>
<protein>
    <submittedName>
        <fullName evidence="1">Uncharacterized protein</fullName>
    </submittedName>
</protein>
<name>A0A645DFU7_9ZZZZ</name>
<comment type="caution">
    <text evidence="1">The sequence shown here is derived from an EMBL/GenBank/DDBJ whole genome shotgun (WGS) entry which is preliminary data.</text>
</comment>
<sequence length="85" mass="9924">MIDSVIKGAFQRYNHTLLQAFQPSFICRVLSHYIRKTLFLVKSVSHSVENFFFTFKMVVDCAFAQVSERIDDILNRGGFIAFFHK</sequence>
<organism evidence="1">
    <name type="scientific">bioreactor metagenome</name>
    <dbReference type="NCBI Taxonomy" id="1076179"/>
    <lineage>
        <taxon>unclassified sequences</taxon>
        <taxon>metagenomes</taxon>
        <taxon>ecological metagenomes</taxon>
    </lineage>
</organism>